<dbReference type="Pfam" id="PF22679">
    <property type="entry name" value="T1R_D3-like"/>
    <property type="match status" value="1"/>
</dbReference>
<dbReference type="Pfam" id="PF18766">
    <property type="entry name" value="SWI2_SNF2"/>
    <property type="match status" value="1"/>
</dbReference>
<dbReference type="Gene3D" id="3.90.1570.50">
    <property type="match status" value="1"/>
</dbReference>
<dbReference type="SUPFAM" id="SSF52540">
    <property type="entry name" value="P-loop containing nucleoside triphosphate hydrolases"/>
    <property type="match status" value="1"/>
</dbReference>
<evidence type="ECO:0000313" key="3">
    <source>
        <dbReference type="Proteomes" id="UP000006135"/>
    </source>
</evidence>
<dbReference type="PROSITE" id="PS51192">
    <property type="entry name" value="HELICASE_ATP_BIND_1"/>
    <property type="match status" value="1"/>
</dbReference>
<gene>
    <name evidence="2" type="ordered locus">Atc_1146</name>
</gene>
<keyword evidence="3" id="KW-1185">Reference proteome</keyword>
<dbReference type="PANTHER" id="PTHR42927:SF1">
    <property type="entry name" value="HELICASE SUPERFAMILY 1 AND 2 DOMAIN-CONTAINING PROTEIN"/>
    <property type="match status" value="1"/>
</dbReference>
<dbReference type="InterPro" id="IPR055180">
    <property type="entry name" value="HsdR_RecA-like_helicase_dom_2"/>
</dbReference>
<sequence>MAANRSMSIHQEIRFESEICADMAKQGWHYTPPEGSIVSPDAARFDAGYALFPDDVRDWLIASQPDAWERLEKSYGERALTEVLGRLRKVLDTEGTLHVLREGIELLGLKRPLRLAEFAPASGMNPEILARYHANRLRVVRQVHYSTAEPAKSLDLVLFLNGIPVATAELKSDYTQSIEDAVYQYKRDRNPRPVRTAAPEPLSSFPGGALVHFAVSQSEVRMTTRLAGFDTTFLPFNQGNGGGAGNPPNPAGFSTEYLWKSVWARDSWLEILGSYLVPVRDKKQQLRGVIFPRYHQLDATRRIVDAVRRDGPGDKYLIQHSAGSGKTHSIAWTASRLSTLHDAQDGKVFDSVIVVSDRTVLDDQLQDALRSHQRTKGAIAYIQGERKSKSVELSEALAGNKPIIVCTLQTFPFTLQHIRELAATQGKRFAVVADEAHSSQSNETAAHIKVLLAGGALDMDAEEDVSVEDVLTTEMEAKASGKESSITYVAFTATPKAKTLELFGTRPKPDAPAGPDNLPAPFHVYSMRQAIEEGFILDVLKNYTTYEMAFQLAHRGKTAPVVDASTATAGVMGWVQLHSYNIAQHVRIVVEHFRKFVAPLLNGQAKAMVVTSSRLEAVRWHVAMREYIEKQGYPLRTLVAFSGEVEDQELFEKPVSETSTLLNPDLRGRSIRKAFSPDDGKPGEYAILLVANKFQTGFDEPLLCGMYVHKRLDGIQAVQTLSRLNRAYPGKETTYIVDFINDAEDILKAFQPYYETAELASTSDPAQIYDLRAKLDNMGYYTEEQVDAVVTAVVTGAKQSAVDAVLRLLAEELLQRFARAQAVWRAHQPDKLQECAAQEAKAEMDALWLFKKDMGTFVRSYAFLSQIFDYGNTAIEKRAIFFKLLQRLLTFGRDTETVDLSELALTHYTLKELESQHIVLSKGGALKPGKPGEGHVQEKHKESLDVIIQRVNALFEGHISESDKLIYVNNVILGKLVDCQLLVEQAANNTKEQFANSPDLDKQILDAILDAMDSFSAMSTQALESERVRRELKEILLGPAGLYERLREGQLGKGGGKC</sequence>
<dbReference type="GO" id="GO:0003677">
    <property type="term" value="F:DNA binding"/>
    <property type="evidence" value="ECO:0007669"/>
    <property type="project" value="UniProtKB-KW"/>
</dbReference>
<dbReference type="GO" id="GO:0009035">
    <property type="term" value="F:type I site-specific deoxyribonuclease activity"/>
    <property type="evidence" value="ECO:0007669"/>
    <property type="project" value="UniProtKB-EC"/>
</dbReference>
<dbReference type="InterPro" id="IPR040980">
    <property type="entry name" value="SWI2_SNF2"/>
</dbReference>
<dbReference type="InterPro" id="IPR007409">
    <property type="entry name" value="Restrct_endonuc_type1_HsdR_N"/>
</dbReference>
<dbReference type="GO" id="GO:0005524">
    <property type="term" value="F:ATP binding"/>
    <property type="evidence" value="ECO:0007669"/>
    <property type="project" value="UniProtKB-KW"/>
</dbReference>
<dbReference type="HOGENOM" id="CLU_010804_0_0_6"/>
<dbReference type="REBASE" id="38157">
    <property type="entry name" value="AcaSM1ORF1146P"/>
</dbReference>
<evidence type="ECO:0000313" key="2">
    <source>
        <dbReference type="EMBL" id="AEK57795.1"/>
    </source>
</evidence>
<dbReference type="SMART" id="SM00487">
    <property type="entry name" value="DEXDc"/>
    <property type="match status" value="1"/>
</dbReference>
<dbReference type="AlphaFoldDB" id="F9ZLC6"/>
<dbReference type="EMBL" id="CP002573">
    <property type="protein sequence ID" value="AEK57795.1"/>
    <property type="molecule type" value="Genomic_DNA"/>
</dbReference>
<dbReference type="GO" id="GO:0009307">
    <property type="term" value="P:DNA restriction-modification system"/>
    <property type="evidence" value="ECO:0007669"/>
    <property type="project" value="UniProtKB-KW"/>
</dbReference>
<dbReference type="InterPro" id="IPR014001">
    <property type="entry name" value="Helicase_ATP-bd"/>
</dbReference>
<proteinExistence type="predicted"/>
<protein>
    <submittedName>
        <fullName evidence="2">Type I site-specific restriction-modification system, R subunit</fullName>
    </submittedName>
</protein>
<name>F9ZLC6_ACICS</name>
<dbReference type="STRING" id="990288.Atc_1146"/>
<dbReference type="Pfam" id="PF04313">
    <property type="entry name" value="HSDR_N"/>
    <property type="match status" value="1"/>
</dbReference>
<feature type="domain" description="Helicase ATP-binding" evidence="1">
    <location>
        <begin position="307"/>
        <end position="513"/>
    </location>
</feature>
<organism evidence="2 3">
    <name type="scientific">Acidithiobacillus caldus (strain SM-1)</name>
    <dbReference type="NCBI Taxonomy" id="990288"/>
    <lineage>
        <taxon>Bacteria</taxon>
        <taxon>Pseudomonadati</taxon>
        <taxon>Pseudomonadota</taxon>
        <taxon>Acidithiobacillia</taxon>
        <taxon>Acidithiobacillales</taxon>
        <taxon>Acidithiobacillaceae</taxon>
        <taxon>Acidithiobacillus</taxon>
    </lineage>
</organism>
<dbReference type="InterPro" id="IPR027417">
    <property type="entry name" value="P-loop_NTPase"/>
</dbReference>
<dbReference type="KEGG" id="acu:Atc_1146"/>
<accession>F9ZLC6</accession>
<dbReference type="Proteomes" id="UP000006135">
    <property type="component" value="Chromosome"/>
</dbReference>
<reference evidence="2 3" key="1">
    <citation type="journal article" date="2011" name="J. Genet. Genomics">
        <title>Unraveling the Acidithiobacillus caldus complete genome and its central metabolisms for carbon assimilation.</title>
        <authorList>
            <person name="You X.Y."/>
            <person name="Guo X."/>
            <person name="Zheng H.J."/>
            <person name="Zhang M.J."/>
            <person name="Liu L.J."/>
            <person name="Zhu Y.Q."/>
            <person name="Zhu B."/>
            <person name="Wang S.Y."/>
            <person name="Zhao G.P."/>
            <person name="Poetsch A."/>
            <person name="Jiang C.Y."/>
            <person name="Liu S.J."/>
        </authorList>
    </citation>
    <scope>NUCLEOTIDE SEQUENCE [LARGE SCALE GENOMIC DNA]</scope>
    <source>
        <strain evidence="2 3">SM-1</strain>
    </source>
</reference>
<evidence type="ECO:0000259" key="1">
    <source>
        <dbReference type="PROSITE" id="PS51192"/>
    </source>
</evidence>
<dbReference type="Gene3D" id="3.40.50.300">
    <property type="entry name" value="P-loop containing nucleotide triphosphate hydrolases"/>
    <property type="match status" value="2"/>
</dbReference>
<dbReference type="PANTHER" id="PTHR42927">
    <property type="entry name" value="HELICASE SUPERFAMILY 1 AND 2 DOMAIN-CONTAINING PROTEIN"/>
    <property type="match status" value="1"/>
</dbReference>